<dbReference type="SUPFAM" id="SSF47095">
    <property type="entry name" value="HMG-box"/>
    <property type="match status" value="1"/>
</dbReference>
<dbReference type="PANTHER" id="PTHR14222">
    <property type="entry name" value="CONDENSIN"/>
    <property type="match status" value="1"/>
</dbReference>
<dbReference type="InterPro" id="IPR026971">
    <property type="entry name" value="CND1/NCAPD3"/>
</dbReference>
<name>A0A813YC79_9BILA</name>
<dbReference type="EMBL" id="CAJNOU010000115">
    <property type="protein sequence ID" value="CAF0872090.1"/>
    <property type="molecule type" value="Genomic_DNA"/>
</dbReference>
<gene>
    <name evidence="5" type="ORF">FNK824_LOCUS29083</name>
    <name evidence="4" type="ORF">OTI717_LOCUS24757</name>
    <name evidence="3" type="ORF">RFH988_LOCUS8018</name>
    <name evidence="2" type="ORF">SEV965_LOCUS4169</name>
</gene>
<dbReference type="EMBL" id="CAJOBE010008281">
    <property type="protein sequence ID" value="CAF4057882.1"/>
    <property type="molecule type" value="Genomic_DNA"/>
</dbReference>
<evidence type="ECO:0000313" key="4">
    <source>
        <dbReference type="EMBL" id="CAF3919760.1"/>
    </source>
</evidence>
<evidence type="ECO:0000313" key="5">
    <source>
        <dbReference type="EMBL" id="CAF4057882.1"/>
    </source>
</evidence>
<organism evidence="3 6">
    <name type="scientific">Rotaria sordida</name>
    <dbReference type="NCBI Taxonomy" id="392033"/>
    <lineage>
        <taxon>Eukaryota</taxon>
        <taxon>Metazoa</taxon>
        <taxon>Spiralia</taxon>
        <taxon>Gnathifera</taxon>
        <taxon>Rotifera</taxon>
        <taxon>Eurotatoria</taxon>
        <taxon>Bdelloidea</taxon>
        <taxon>Philodinida</taxon>
        <taxon>Philodinidae</taxon>
        <taxon>Rotaria</taxon>
    </lineage>
</organism>
<dbReference type="GO" id="GO:0000796">
    <property type="term" value="C:condensin complex"/>
    <property type="evidence" value="ECO:0007669"/>
    <property type="project" value="TreeGrafter"/>
</dbReference>
<dbReference type="GO" id="GO:0010032">
    <property type="term" value="P:meiotic chromosome condensation"/>
    <property type="evidence" value="ECO:0007669"/>
    <property type="project" value="TreeGrafter"/>
</dbReference>
<evidence type="ECO:0000313" key="6">
    <source>
        <dbReference type="Proteomes" id="UP000663882"/>
    </source>
</evidence>
<dbReference type="AlphaFoldDB" id="A0A813YC79"/>
<dbReference type="GO" id="GO:0042393">
    <property type="term" value="F:histone binding"/>
    <property type="evidence" value="ECO:0007669"/>
    <property type="project" value="TreeGrafter"/>
</dbReference>
<proteinExistence type="predicted"/>
<dbReference type="GO" id="GO:0007076">
    <property type="term" value="P:mitotic chromosome condensation"/>
    <property type="evidence" value="ECO:0007669"/>
    <property type="project" value="InterPro"/>
</dbReference>
<dbReference type="OrthoDB" id="436262at2759"/>
<reference evidence="3" key="1">
    <citation type="submission" date="2021-02" db="EMBL/GenBank/DDBJ databases">
        <authorList>
            <person name="Nowell W R."/>
        </authorList>
    </citation>
    <scope>NUCLEOTIDE SEQUENCE</scope>
</reference>
<evidence type="ECO:0000313" key="3">
    <source>
        <dbReference type="EMBL" id="CAF0882025.1"/>
    </source>
</evidence>
<dbReference type="EMBL" id="CAJOAX010004755">
    <property type="protein sequence ID" value="CAF3919760.1"/>
    <property type="molecule type" value="Genomic_DNA"/>
</dbReference>
<evidence type="ECO:0000313" key="2">
    <source>
        <dbReference type="EMBL" id="CAF0872090.1"/>
    </source>
</evidence>
<feature type="compositionally biased region" description="Polar residues" evidence="1">
    <location>
        <begin position="136"/>
        <end position="147"/>
    </location>
</feature>
<accession>A0A813YC79</accession>
<dbReference type="Proteomes" id="UP000663889">
    <property type="component" value="Unassembled WGS sequence"/>
</dbReference>
<comment type="caution">
    <text evidence="3">The sequence shown here is derived from an EMBL/GenBank/DDBJ whole genome shotgun (WGS) entry which is preliminary data.</text>
</comment>
<dbReference type="EMBL" id="CAJNOO010000263">
    <property type="protein sequence ID" value="CAF0882025.1"/>
    <property type="molecule type" value="Genomic_DNA"/>
</dbReference>
<dbReference type="Proteomes" id="UP000663874">
    <property type="component" value="Unassembled WGS sequence"/>
</dbReference>
<dbReference type="GO" id="GO:0000779">
    <property type="term" value="C:condensed chromosome, centromeric region"/>
    <property type="evidence" value="ECO:0007669"/>
    <property type="project" value="TreeGrafter"/>
</dbReference>
<dbReference type="PANTHER" id="PTHR14222:SF2">
    <property type="entry name" value="CONDENSIN COMPLEX SUBUNIT 1"/>
    <property type="match status" value="1"/>
</dbReference>
<dbReference type="Proteomes" id="UP000663823">
    <property type="component" value="Unassembled WGS sequence"/>
</dbReference>
<evidence type="ECO:0000256" key="1">
    <source>
        <dbReference type="SAM" id="MobiDB-lite"/>
    </source>
</evidence>
<feature type="region of interest" description="Disordered" evidence="1">
    <location>
        <begin position="115"/>
        <end position="147"/>
    </location>
</feature>
<sequence>MQYKNILEQILLHPNEYREEALQLSAAICLCKFMLLSVELCETHAKMLFDLLKTSTFESVKVAIMVLMNDFYLKYSLAFPVYFNDPYGCLRDRSDNTKQHFQKLADAEKAEYEEKSNAYKNKKTGKSTKIDRSINEENNQSMETNSS</sequence>
<dbReference type="InterPro" id="IPR036910">
    <property type="entry name" value="HMG_box_dom_sf"/>
</dbReference>
<protein>
    <submittedName>
        <fullName evidence="3">Uncharacterized protein</fullName>
    </submittedName>
</protein>
<dbReference type="Proteomes" id="UP000663882">
    <property type="component" value="Unassembled WGS sequence"/>
</dbReference>